<dbReference type="GO" id="GO:0005737">
    <property type="term" value="C:cytoplasm"/>
    <property type="evidence" value="ECO:0007669"/>
    <property type="project" value="TreeGrafter"/>
</dbReference>
<proteinExistence type="inferred from homology"/>
<accession>A0A7X7R7M2</accession>
<dbReference type="InterPro" id="IPR008183">
    <property type="entry name" value="Aldose_1/G6P_1-epimerase"/>
</dbReference>
<dbReference type="InterPro" id="IPR014718">
    <property type="entry name" value="GH-type_carb-bd"/>
</dbReference>
<dbReference type="GO" id="GO:0030246">
    <property type="term" value="F:carbohydrate binding"/>
    <property type="evidence" value="ECO:0007669"/>
    <property type="project" value="UniProtKB-UniRule"/>
</dbReference>
<evidence type="ECO:0000256" key="3">
    <source>
        <dbReference type="ARBA" id="ARBA00023235"/>
    </source>
</evidence>
<comment type="caution">
    <text evidence="6">The sequence shown here is derived from an EMBL/GenBank/DDBJ whole genome shotgun (WGS) entry which is preliminary data.</text>
</comment>
<dbReference type="InterPro" id="IPR011013">
    <property type="entry name" value="Gal_mutarotase_sf_dom"/>
</dbReference>
<evidence type="ECO:0000313" key="7">
    <source>
        <dbReference type="Proteomes" id="UP000536534"/>
    </source>
</evidence>
<evidence type="ECO:0000256" key="1">
    <source>
        <dbReference type="ARBA" id="ARBA00001096"/>
    </source>
</evidence>
<dbReference type="EC" id="5.1.3.15" evidence="4"/>
<dbReference type="Proteomes" id="UP000536534">
    <property type="component" value="Unassembled WGS sequence"/>
</dbReference>
<dbReference type="InterPro" id="IPR025532">
    <property type="entry name" value="G6P_1-epimerase"/>
</dbReference>
<evidence type="ECO:0000256" key="2">
    <source>
        <dbReference type="ARBA" id="ARBA00005866"/>
    </source>
</evidence>
<protein>
    <recommendedName>
        <fullName evidence="4">Putative glucose-6-phosphate 1-epimerase</fullName>
        <ecNumber evidence="4">5.1.3.15</ecNumber>
    </recommendedName>
</protein>
<sequence>MRACIDEMAFRGLPALALSTAAGARAVVTLQGAQLVSWAPPGSEDRLWVSERAVVDGSAPLRGGVPVCFPQFATLGPLPRHGLLRTRQWELAGSRCGDDYALVILRCTDDEASRALWPHRFAIELAIGIENSRLDLELEVDNCGSASFTFTAALHSYLRVAEVEETRLEGLHGFDYRDATAGNRVKRDSGDALLIEGETDRVYREVDCPLLLREYTRSLGINSEGFTDVVIWNPWEKRCAELPDMAPGDFRRMLCVEAAVAEQPVSLAPGEGWWGRQTLIAL</sequence>
<dbReference type="PANTHER" id="PTHR11122:SF13">
    <property type="entry name" value="GLUCOSE-6-PHOSPHATE 1-EPIMERASE"/>
    <property type="match status" value="1"/>
</dbReference>
<comment type="catalytic activity">
    <reaction evidence="1">
        <text>alpha-D-glucose 6-phosphate = beta-D-glucose 6-phosphate</text>
        <dbReference type="Rhea" id="RHEA:16249"/>
        <dbReference type="ChEBI" id="CHEBI:58225"/>
        <dbReference type="ChEBI" id="CHEBI:58247"/>
        <dbReference type="EC" id="5.1.3.15"/>
    </reaction>
</comment>
<gene>
    <name evidence="6" type="ORF">GX576_07850</name>
</gene>
<organism evidence="6 7">
    <name type="scientific">Thauera phenolivorans</name>
    <dbReference type="NCBI Taxonomy" id="1792543"/>
    <lineage>
        <taxon>Bacteria</taxon>
        <taxon>Pseudomonadati</taxon>
        <taxon>Pseudomonadota</taxon>
        <taxon>Betaproteobacteria</taxon>
        <taxon>Rhodocyclales</taxon>
        <taxon>Zoogloeaceae</taxon>
        <taxon>Thauera</taxon>
    </lineage>
</organism>
<dbReference type="EMBL" id="JAAYYV010000206">
    <property type="protein sequence ID" value="NLF54295.1"/>
    <property type="molecule type" value="Genomic_DNA"/>
</dbReference>
<dbReference type="PIRSF" id="PIRSF016020">
    <property type="entry name" value="PHexose_mutarotase"/>
    <property type="match status" value="1"/>
</dbReference>
<feature type="active site" evidence="5">
    <location>
        <position position="257"/>
    </location>
</feature>
<dbReference type="RefSeq" id="WP_068804974.1">
    <property type="nucleotide sequence ID" value="NZ_MBFM01000002.1"/>
</dbReference>
<dbReference type="Pfam" id="PF01263">
    <property type="entry name" value="Aldose_epim"/>
    <property type="match status" value="1"/>
</dbReference>
<feature type="active site" evidence="5">
    <location>
        <position position="155"/>
    </location>
</feature>
<reference evidence="6 7" key="1">
    <citation type="journal article" date="2020" name="Biotechnol. Biofuels">
        <title>New insights from the biogas microbiome by comprehensive genome-resolved metagenomics of nearly 1600 species originating from multiple anaerobic digesters.</title>
        <authorList>
            <person name="Campanaro S."/>
            <person name="Treu L."/>
            <person name="Rodriguez-R L.M."/>
            <person name="Kovalovszki A."/>
            <person name="Ziels R.M."/>
            <person name="Maus I."/>
            <person name="Zhu X."/>
            <person name="Kougias P.G."/>
            <person name="Basile A."/>
            <person name="Luo G."/>
            <person name="Schluter A."/>
            <person name="Konstantinidis K.T."/>
            <person name="Angelidaki I."/>
        </authorList>
    </citation>
    <scope>NUCLEOTIDE SEQUENCE [LARGE SCALE GENOMIC DNA]</scope>
    <source>
        <strain evidence="6">AS06rmzACSIP_256</strain>
    </source>
</reference>
<keyword evidence="3 4" id="KW-0413">Isomerase</keyword>
<evidence type="ECO:0000256" key="5">
    <source>
        <dbReference type="PIRSR" id="PIRSR016020-1"/>
    </source>
</evidence>
<dbReference type="GO" id="GO:0047938">
    <property type="term" value="F:glucose-6-phosphate 1-epimerase activity"/>
    <property type="evidence" value="ECO:0007669"/>
    <property type="project" value="UniProtKB-UniRule"/>
</dbReference>
<dbReference type="PANTHER" id="PTHR11122">
    <property type="entry name" value="APOSPORY-ASSOCIATED PROTEIN C-RELATED"/>
    <property type="match status" value="1"/>
</dbReference>
<dbReference type="SUPFAM" id="SSF74650">
    <property type="entry name" value="Galactose mutarotase-like"/>
    <property type="match status" value="1"/>
</dbReference>
<name>A0A7X7R7M2_9RHOO</name>
<dbReference type="OrthoDB" id="9790727at2"/>
<comment type="similarity">
    <text evidence="2 4">Belongs to the glucose-6-phosphate 1-epimerase family.</text>
</comment>
<dbReference type="CDD" id="cd09020">
    <property type="entry name" value="D-hex-6-P-epi_like"/>
    <property type="match status" value="1"/>
</dbReference>
<dbReference type="GO" id="GO:0005975">
    <property type="term" value="P:carbohydrate metabolic process"/>
    <property type="evidence" value="ECO:0007669"/>
    <property type="project" value="InterPro"/>
</dbReference>
<evidence type="ECO:0000313" key="6">
    <source>
        <dbReference type="EMBL" id="NLF54295.1"/>
    </source>
</evidence>
<dbReference type="AlphaFoldDB" id="A0A7X7R7M2"/>
<dbReference type="Gene3D" id="2.70.98.10">
    <property type="match status" value="1"/>
</dbReference>
<evidence type="ECO:0000256" key="4">
    <source>
        <dbReference type="PIRNR" id="PIRNR016020"/>
    </source>
</evidence>